<evidence type="ECO:0000256" key="3">
    <source>
        <dbReference type="ARBA" id="ARBA00013252"/>
    </source>
</evidence>
<dbReference type="VEuPathDB" id="VectorBase:AFUN2_003808"/>
<dbReference type="GO" id="GO:0008124">
    <property type="term" value="F:4-alpha-hydroxytetrahydrobiopterin dehydratase activity"/>
    <property type="evidence" value="ECO:0007669"/>
    <property type="project" value="UniProtKB-EC"/>
</dbReference>
<dbReference type="EnsemblMetazoa" id="AFUN007589-RA">
    <property type="protein sequence ID" value="AFUN007589-PA"/>
    <property type="gene ID" value="AFUN007589"/>
</dbReference>
<dbReference type="FunFam" id="3.30.1360.20:FF:000001">
    <property type="entry name" value="Pterin-4-alpha-carbinolamine dehydratase 2"/>
    <property type="match status" value="1"/>
</dbReference>
<evidence type="ECO:0000256" key="2">
    <source>
        <dbReference type="ARBA" id="ARBA00006472"/>
    </source>
</evidence>
<dbReference type="VEuPathDB" id="VectorBase:AFUN007589"/>
<accession>A0A182RMW7</accession>
<evidence type="ECO:0000256" key="1">
    <source>
        <dbReference type="ARBA" id="ARBA00001554"/>
    </source>
</evidence>
<dbReference type="STRING" id="62324.A0A182RMW7"/>
<dbReference type="HAMAP" id="MF_00434">
    <property type="entry name" value="Pterin_4_alpha"/>
    <property type="match status" value="1"/>
</dbReference>
<reference evidence="7" key="1">
    <citation type="submission" date="2020-05" db="UniProtKB">
        <authorList>
            <consortium name="EnsemblMetazoa"/>
        </authorList>
    </citation>
    <scope>IDENTIFICATION</scope>
    <source>
        <strain evidence="7">FUMOZ</strain>
    </source>
</reference>
<dbReference type="SUPFAM" id="SSF55248">
    <property type="entry name" value="PCD-like"/>
    <property type="match status" value="1"/>
</dbReference>
<dbReference type="Pfam" id="PF01329">
    <property type="entry name" value="Pterin_4a"/>
    <property type="match status" value="1"/>
</dbReference>
<dbReference type="Gene3D" id="3.30.1360.20">
    <property type="entry name" value="Transcriptional coactivator/pterin dehydratase"/>
    <property type="match status" value="1"/>
</dbReference>
<dbReference type="GO" id="GO:0006729">
    <property type="term" value="P:tetrahydrobiopterin biosynthetic process"/>
    <property type="evidence" value="ECO:0007669"/>
    <property type="project" value="InterPro"/>
</dbReference>
<evidence type="ECO:0000256" key="5">
    <source>
        <dbReference type="ARBA" id="ARBA00030497"/>
    </source>
</evidence>
<evidence type="ECO:0000313" key="7">
    <source>
        <dbReference type="EnsemblMetazoa" id="AFUN007589-PA"/>
    </source>
</evidence>
<keyword evidence="4" id="KW-0456">Lyase</keyword>
<dbReference type="NCBIfam" id="NF002018">
    <property type="entry name" value="PRK00823.1-3"/>
    <property type="match status" value="1"/>
</dbReference>
<organism evidence="7">
    <name type="scientific">Anopheles funestus</name>
    <name type="common">African malaria mosquito</name>
    <dbReference type="NCBI Taxonomy" id="62324"/>
    <lineage>
        <taxon>Eukaryota</taxon>
        <taxon>Metazoa</taxon>
        <taxon>Ecdysozoa</taxon>
        <taxon>Arthropoda</taxon>
        <taxon>Hexapoda</taxon>
        <taxon>Insecta</taxon>
        <taxon>Pterygota</taxon>
        <taxon>Neoptera</taxon>
        <taxon>Endopterygota</taxon>
        <taxon>Diptera</taxon>
        <taxon>Nematocera</taxon>
        <taxon>Culicoidea</taxon>
        <taxon>Culicidae</taxon>
        <taxon>Anophelinae</taxon>
        <taxon>Anopheles</taxon>
    </lineage>
</organism>
<dbReference type="AlphaFoldDB" id="A0A182RMW7"/>
<dbReference type="InterPro" id="IPR036428">
    <property type="entry name" value="PCD_sf"/>
</dbReference>
<dbReference type="EC" id="4.2.1.96" evidence="3"/>
<comment type="similarity">
    <text evidence="2">Belongs to the pterin-4-alpha-carbinolamine dehydratase family.</text>
</comment>
<proteinExistence type="inferred from homology"/>
<dbReference type="PANTHER" id="PTHR12599:SF0">
    <property type="entry name" value="PTERIN-4-ALPHA-CARBINOLAMINE DEHYDRATASE"/>
    <property type="match status" value="1"/>
</dbReference>
<dbReference type="PANTHER" id="PTHR12599">
    <property type="entry name" value="PTERIN-4-ALPHA-CARBINOLAMINE DEHYDRATASE"/>
    <property type="match status" value="1"/>
</dbReference>
<dbReference type="NCBIfam" id="NF002020">
    <property type="entry name" value="PRK00823.1-5"/>
    <property type="match status" value="1"/>
</dbReference>
<protein>
    <recommendedName>
        <fullName evidence="3">4a-hydroxytetrahydrobiopterin dehydratase</fullName>
        <ecNumber evidence="3">4.2.1.96</ecNumber>
    </recommendedName>
    <alternativeName>
        <fullName evidence="5">4-alpha-hydroxy-tetrahydropterin dehydratase</fullName>
    </alternativeName>
    <alternativeName>
        <fullName evidence="6">Pterin carbinolamine dehydratase</fullName>
    </alternativeName>
</protein>
<evidence type="ECO:0000256" key="6">
    <source>
        <dbReference type="ARBA" id="ARBA00031023"/>
    </source>
</evidence>
<dbReference type="InterPro" id="IPR001533">
    <property type="entry name" value="Pterin_deHydtase"/>
</dbReference>
<sequence length="203" mass="22945">MFPCFAIQHGGLVLRLFAKRYALSEPAVIVKTLDAATGAVMLSSHIRYISRYYGVSCYGHTNTINTGTEVVRSHSSVLQSSRQRPKSVPNRLFSKTSVISRKMVVKLTEEQRTEQLKPLFASGWTMVEGRDALYKEFLFGDFNEAFGFMTRVALKADKMDHHPEWFNVYNKVQVTLATHDCSGLSERDVKLAQFLDKVATVTK</sequence>
<comment type="catalytic activity">
    <reaction evidence="1">
        <text>(4aS,6R)-4a-hydroxy-L-erythro-5,6,7,8-tetrahydrobiopterin = (6R)-L-erythro-6,7-dihydrobiopterin + H2O</text>
        <dbReference type="Rhea" id="RHEA:11920"/>
        <dbReference type="ChEBI" id="CHEBI:15377"/>
        <dbReference type="ChEBI" id="CHEBI:15642"/>
        <dbReference type="ChEBI" id="CHEBI:43120"/>
        <dbReference type="EC" id="4.2.1.96"/>
    </reaction>
</comment>
<dbReference type="CDD" id="cd00914">
    <property type="entry name" value="PCD_DCoH_subfamily_b"/>
    <property type="match status" value="1"/>
</dbReference>
<evidence type="ECO:0000256" key="4">
    <source>
        <dbReference type="ARBA" id="ARBA00023239"/>
    </source>
</evidence>
<name>A0A182RMW7_ANOFN</name>